<dbReference type="OrthoDB" id="1953676at2"/>
<reference evidence="1 2" key="1">
    <citation type="submission" date="2016-11" db="EMBL/GenBank/DDBJ databases">
        <authorList>
            <person name="Varghese N."/>
            <person name="Submissions S."/>
        </authorList>
    </citation>
    <scope>NUCLEOTIDE SEQUENCE [LARGE SCALE GENOMIC DNA]</scope>
    <source>
        <strain evidence="1 2">DSM 19027</strain>
    </source>
</reference>
<evidence type="ECO:0000313" key="2">
    <source>
        <dbReference type="Proteomes" id="UP000324781"/>
    </source>
</evidence>
<name>A0A1M6IPS5_9FIRM</name>
<gene>
    <name evidence="1" type="ORF">SAMN05444373_10466</name>
</gene>
<sequence length="136" mass="15307">MIKVVCGGKGIGKTKYLIADANNMLNDCLGEIVFINHDNSLMHSLKHQIRYVNTSDFPVKGINEIFAMICGIIAENYDVKAIYMDGLGRHVQNPEETAQFFEKIKELSEKYSVKFVFSMSGDISGIPDFVQKEFTC</sequence>
<accession>A0A1M6IPS5</accession>
<protein>
    <recommendedName>
        <fullName evidence="3">Zonular occludens toxin (Zot)</fullName>
    </recommendedName>
</protein>
<keyword evidence="2" id="KW-1185">Reference proteome</keyword>
<dbReference type="Proteomes" id="UP000324781">
    <property type="component" value="Unassembled WGS sequence"/>
</dbReference>
<evidence type="ECO:0000313" key="1">
    <source>
        <dbReference type="EMBL" id="SHJ36456.1"/>
    </source>
</evidence>
<dbReference type="EMBL" id="FQZP01000046">
    <property type="protein sequence ID" value="SHJ36456.1"/>
    <property type="molecule type" value="Genomic_DNA"/>
</dbReference>
<dbReference type="RefSeq" id="WP_149679299.1">
    <property type="nucleotide sequence ID" value="NZ_DAONMB010000029.1"/>
</dbReference>
<organism evidence="1 2">
    <name type="scientific">Thermoclostridium caenicola</name>
    <dbReference type="NCBI Taxonomy" id="659425"/>
    <lineage>
        <taxon>Bacteria</taxon>
        <taxon>Bacillati</taxon>
        <taxon>Bacillota</taxon>
        <taxon>Clostridia</taxon>
        <taxon>Eubacteriales</taxon>
        <taxon>Oscillospiraceae</taxon>
        <taxon>Thermoclostridium</taxon>
    </lineage>
</organism>
<dbReference type="AlphaFoldDB" id="A0A1M6IPS5"/>
<proteinExistence type="predicted"/>
<evidence type="ECO:0008006" key="3">
    <source>
        <dbReference type="Google" id="ProtNLM"/>
    </source>
</evidence>